<organism evidence="2 3">
    <name type="scientific">Kalanchoe fedtschenkoi</name>
    <name type="common">Lavender scallops</name>
    <name type="synonym">South American air plant</name>
    <dbReference type="NCBI Taxonomy" id="63787"/>
    <lineage>
        <taxon>Eukaryota</taxon>
        <taxon>Viridiplantae</taxon>
        <taxon>Streptophyta</taxon>
        <taxon>Embryophyta</taxon>
        <taxon>Tracheophyta</taxon>
        <taxon>Spermatophyta</taxon>
        <taxon>Magnoliopsida</taxon>
        <taxon>eudicotyledons</taxon>
        <taxon>Gunneridae</taxon>
        <taxon>Pentapetalae</taxon>
        <taxon>Saxifragales</taxon>
        <taxon>Crassulaceae</taxon>
        <taxon>Kalanchoe</taxon>
    </lineage>
</organism>
<keyword evidence="1" id="KW-0472">Membrane</keyword>
<feature type="transmembrane region" description="Helical" evidence="1">
    <location>
        <begin position="54"/>
        <end position="76"/>
    </location>
</feature>
<dbReference type="AlphaFoldDB" id="A0A7N0RDD5"/>
<feature type="transmembrane region" description="Helical" evidence="1">
    <location>
        <begin position="12"/>
        <end position="34"/>
    </location>
</feature>
<dbReference type="EnsemblPlants" id="Kaladp0008s0724.1.v1.1">
    <property type="protein sequence ID" value="Kaladp0008s0724.1.v1.1"/>
    <property type="gene ID" value="Kaladp0008s0724.v1.1"/>
</dbReference>
<name>A0A7N0RDD5_KALFE</name>
<keyword evidence="3" id="KW-1185">Reference proteome</keyword>
<dbReference type="Proteomes" id="UP000594263">
    <property type="component" value="Unplaced"/>
</dbReference>
<keyword evidence="1" id="KW-0812">Transmembrane</keyword>
<proteinExistence type="predicted"/>
<evidence type="ECO:0000313" key="2">
    <source>
        <dbReference type="EnsemblPlants" id="Kaladp0008s0724.1.v1.1"/>
    </source>
</evidence>
<dbReference type="Gramene" id="Kaladp0008s0724.1.v1.1">
    <property type="protein sequence ID" value="Kaladp0008s0724.1.v1.1"/>
    <property type="gene ID" value="Kaladp0008s0724.v1.1"/>
</dbReference>
<protein>
    <submittedName>
        <fullName evidence="2">Uncharacterized protein</fullName>
    </submittedName>
</protein>
<evidence type="ECO:0000313" key="3">
    <source>
        <dbReference type="Proteomes" id="UP000594263"/>
    </source>
</evidence>
<accession>A0A7N0RDD5</accession>
<keyword evidence="1" id="KW-1133">Transmembrane helix</keyword>
<feature type="transmembrane region" description="Helical" evidence="1">
    <location>
        <begin position="83"/>
        <end position="103"/>
    </location>
</feature>
<evidence type="ECO:0000256" key="1">
    <source>
        <dbReference type="SAM" id="Phobius"/>
    </source>
</evidence>
<sequence length="209" mass="23304">MARSVRSSLKLLLKPVNAVFGISGLCLVAFGFWLWRVWEREVADGSAPSYSVPWFVYASIGVGAGLCLMACIGHLAADTASGFCLSLYLAIIFALTMFEIAFFRSRCVLELRLGRGFTRRPDWDAGRHSGLRRVTLEGLPVAGPVDSVCTGPQYMSDDEYVAPRQPLLHNPCSYPVQAPSFYFCTDQNFAPADESWNFQFQRREVTECH</sequence>
<reference evidence="2" key="1">
    <citation type="submission" date="2021-01" db="UniProtKB">
        <authorList>
            <consortium name="EnsemblPlants"/>
        </authorList>
    </citation>
    <scope>IDENTIFICATION</scope>
</reference>